<dbReference type="Pfam" id="PF03551">
    <property type="entry name" value="PadR"/>
    <property type="match status" value="1"/>
</dbReference>
<accession>A0A1U9KQ71</accession>
<organism evidence="1 2">
    <name type="scientific">Neoasaia chiangmaiensis</name>
    <dbReference type="NCBI Taxonomy" id="320497"/>
    <lineage>
        <taxon>Bacteria</taxon>
        <taxon>Pseudomonadati</taxon>
        <taxon>Pseudomonadota</taxon>
        <taxon>Alphaproteobacteria</taxon>
        <taxon>Acetobacterales</taxon>
        <taxon>Acetobacteraceae</taxon>
        <taxon>Neoasaia</taxon>
    </lineage>
</organism>
<dbReference type="OrthoDB" id="9814826at2"/>
<dbReference type="RefSeq" id="WP_077806947.1">
    <property type="nucleotide sequence ID" value="NZ_BJXS01000007.1"/>
</dbReference>
<dbReference type="EMBL" id="CP014691">
    <property type="protein sequence ID" value="AQS87936.1"/>
    <property type="molecule type" value="Genomic_DNA"/>
</dbReference>
<proteinExistence type="predicted"/>
<dbReference type="InterPro" id="IPR036388">
    <property type="entry name" value="WH-like_DNA-bd_sf"/>
</dbReference>
<dbReference type="Gene3D" id="1.10.10.10">
    <property type="entry name" value="Winged helix-like DNA-binding domain superfamily/Winged helix DNA-binding domain"/>
    <property type="match status" value="1"/>
</dbReference>
<evidence type="ECO:0000313" key="2">
    <source>
        <dbReference type="Proteomes" id="UP000188604"/>
    </source>
</evidence>
<gene>
    <name evidence="1" type="ORF">A0U93_08270</name>
</gene>
<dbReference type="PANTHER" id="PTHR43252:SF7">
    <property type="entry name" value="TRANSCRIPTIONAL REGULATOR YQJI"/>
    <property type="match status" value="1"/>
</dbReference>
<dbReference type="Proteomes" id="UP000188604">
    <property type="component" value="Chromosome"/>
</dbReference>
<name>A0A1U9KQ71_9PROT</name>
<sequence length="202" mass="22475">MHFHHHIRHAIGRHGGFGDGFGRRFGGRFGKRHGDDFPGGRKLNAEELQLVILALLAESPAHGYEIIRRLEERSNGFYKPSPGMVYPALTYLEEIGQTAVTQEGTRKLYTLTEEGRTHLKAHQAQAETILDLLARIGSRMADVRDAFAGLHDADPQAADSLHKARHALKSALYRLRGCTPVEARRITDILNRATAEILGKPD</sequence>
<dbReference type="AlphaFoldDB" id="A0A1U9KQ71"/>
<dbReference type="SUPFAM" id="SSF46785">
    <property type="entry name" value="Winged helix' DNA-binding domain"/>
    <property type="match status" value="1"/>
</dbReference>
<dbReference type="STRING" id="320497.A0U93_08270"/>
<dbReference type="PANTHER" id="PTHR43252">
    <property type="entry name" value="TRANSCRIPTIONAL REGULATOR YQJI"/>
    <property type="match status" value="1"/>
</dbReference>
<reference evidence="1 2" key="1">
    <citation type="submission" date="2016-03" db="EMBL/GenBank/DDBJ databases">
        <title>Acetic acid bacteria sequencing.</title>
        <authorList>
            <person name="Brandt J."/>
            <person name="Jakob F."/>
            <person name="Vogel R.F."/>
        </authorList>
    </citation>
    <scope>NUCLEOTIDE SEQUENCE [LARGE SCALE GENOMIC DNA]</scope>
    <source>
        <strain evidence="1 2">NBRC 101099</strain>
    </source>
</reference>
<dbReference type="InterPro" id="IPR005149">
    <property type="entry name" value="Tscrpt_reg_PadR_N"/>
</dbReference>
<protein>
    <submittedName>
        <fullName evidence="1">PadR family transcriptional regulator</fullName>
    </submittedName>
</protein>
<dbReference type="InterPro" id="IPR036390">
    <property type="entry name" value="WH_DNA-bd_sf"/>
</dbReference>
<keyword evidence="2" id="KW-1185">Reference proteome</keyword>
<dbReference type="KEGG" id="nch:A0U93_08270"/>
<evidence type="ECO:0000313" key="1">
    <source>
        <dbReference type="EMBL" id="AQS87936.1"/>
    </source>
</evidence>